<evidence type="ECO:0000313" key="2">
    <source>
        <dbReference type="Proteomes" id="UP000601041"/>
    </source>
</evidence>
<accession>A0ABM8PEY6</accession>
<name>A0ABM8PEY6_9HYPH</name>
<proteinExistence type="predicted"/>
<keyword evidence="2" id="KW-1185">Reference proteome</keyword>
<reference evidence="1 2" key="1">
    <citation type="submission" date="2020-11" db="EMBL/GenBank/DDBJ databases">
        <authorList>
            <person name="Lassalle F."/>
        </authorList>
    </citation>
    <scope>NUCLEOTIDE SEQUENCE [LARGE SCALE GENOMIC DNA]</scope>
    <source>
        <strain evidence="1 2">AB21</strain>
    </source>
</reference>
<gene>
    <name evidence="1" type="ORF">RHAB21_01229</name>
</gene>
<protein>
    <submittedName>
        <fullName evidence="1">Uncharacterized protein</fullName>
    </submittedName>
</protein>
<dbReference type="EMBL" id="CABFWE030000002">
    <property type="protein sequence ID" value="CAD7026060.1"/>
    <property type="molecule type" value="Genomic_DNA"/>
</dbReference>
<dbReference type="Proteomes" id="UP000601041">
    <property type="component" value="Unassembled WGS sequence"/>
</dbReference>
<dbReference type="RefSeq" id="WP_142586807.1">
    <property type="nucleotide sequence ID" value="NZ_CABFWE030000002.1"/>
</dbReference>
<comment type="caution">
    <text evidence="1">The sequence shown here is derived from an EMBL/GenBank/DDBJ whole genome shotgun (WGS) entry which is preliminary data.</text>
</comment>
<organism evidence="1 2">
    <name type="scientific">Pseudorhizobium halotolerans</name>
    <dbReference type="NCBI Taxonomy" id="1233081"/>
    <lineage>
        <taxon>Bacteria</taxon>
        <taxon>Pseudomonadati</taxon>
        <taxon>Pseudomonadota</taxon>
        <taxon>Alphaproteobacteria</taxon>
        <taxon>Hyphomicrobiales</taxon>
        <taxon>Rhizobiaceae</taxon>
        <taxon>Rhizobium/Agrobacterium group</taxon>
        <taxon>Pseudorhizobium</taxon>
    </lineage>
</organism>
<sequence length="509" mass="58904">MLESLPPPPRNDHPNNDMWIDEQIWGHRLWDATSPWLIFLEFLGVAEAKERDQLLLDDRGEKYPLRFKPAQRMYIRNILYNNEPLLRIADEGLADSASWEKWLTAMSDRAQGVPVRDFTYLRKRFNSFADFVALVSMLRGTTIENGSNKRWSSRFVFPFGRHALYEDLNVKNNSTSREYINFGLPGELVYQMLCRSDLAGELAPEIAKMLDGDPCDRLLGLLEPDYEEDKSTRGNSYLPYIRHETFDDLARDWLALLRGPLPRFDTYPHLAALTALHLLRYQLVVAAEHCYAPKPHFVCEIIAPKRTPVRELSISNFQMNDTLPSRAVDAYIDAIGRSDEWQRRQRGETPFPDCRRLLVDTVRWPDDDDYSGPPDETALLQDLKRSAQARHRQHVAAVHRSYGTGAGLVSRRGTSQLRYAPTDALLKSLILANVQNRMDYSEFLDLLYRRYGFVIGEREAIQVLSDDEFDRKSFQLNSGRLERRLRTLGMLRRLSDACAYVENPLSLRM</sequence>
<evidence type="ECO:0000313" key="1">
    <source>
        <dbReference type="EMBL" id="CAD7026060.1"/>
    </source>
</evidence>